<protein>
    <submittedName>
        <fullName evidence="1">Uncharacterized protein</fullName>
    </submittedName>
</protein>
<dbReference type="AlphaFoldDB" id="A0AA46L809"/>
<accession>A0AA46L809</accession>
<evidence type="ECO:0000313" key="1">
    <source>
        <dbReference type="EMBL" id="TXN18357.1"/>
    </source>
</evidence>
<dbReference type="Proteomes" id="UP000321504">
    <property type="component" value="Unassembled WGS sequence"/>
</dbReference>
<organism evidence="1 2">
    <name type="scientific">Vibrio parahaemolyticus</name>
    <dbReference type="NCBI Taxonomy" id="670"/>
    <lineage>
        <taxon>Bacteria</taxon>
        <taxon>Pseudomonadati</taxon>
        <taxon>Pseudomonadota</taxon>
        <taxon>Gammaproteobacteria</taxon>
        <taxon>Vibrionales</taxon>
        <taxon>Vibrionaceae</taxon>
        <taxon>Vibrio</taxon>
    </lineage>
</organism>
<name>A0AA46L809_VIBPH</name>
<sequence length="74" mass="8727">MCIKQMAAESILLRFWRMFDGFDSRLGNNCMQNKGVEGHFFTRCIENFFLRNCSTELINEVHINKLVTSYSKLE</sequence>
<evidence type="ECO:0000313" key="2">
    <source>
        <dbReference type="Proteomes" id="UP000321504"/>
    </source>
</evidence>
<reference evidence="1 2" key="1">
    <citation type="submission" date="2019-08" db="EMBL/GenBank/DDBJ databases">
        <title>Emerging of two pre-pandemic pathogenic O4:KUT lineages of Vibrio parahaemolyticus in coastal eastern China.</title>
        <authorList>
            <person name="Yu H."/>
        </authorList>
    </citation>
    <scope>NUCLEOTIDE SEQUENCE [LARGE SCALE GENOMIC DNA]</scope>
    <source>
        <strain evidence="1 2">HZ17-383</strain>
    </source>
</reference>
<dbReference type="EMBL" id="VRMQ01000001">
    <property type="protein sequence ID" value="TXN18357.1"/>
    <property type="molecule type" value="Genomic_DNA"/>
</dbReference>
<gene>
    <name evidence="1" type="ORF">FVP01_05070</name>
</gene>
<comment type="caution">
    <text evidence="1">The sequence shown here is derived from an EMBL/GenBank/DDBJ whole genome shotgun (WGS) entry which is preliminary data.</text>
</comment>
<proteinExistence type="predicted"/>